<evidence type="ECO:0000313" key="2">
    <source>
        <dbReference type="Proteomes" id="UP001165960"/>
    </source>
</evidence>
<dbReference type="Proteomes" id="UP001165960">
    <property type="component" value="Unassembled WGS sequence"/>
</dbReference>
<comment type="caution">
    <text evidence="1">The sequence shown here is derived from an EMBL/GenBank/DDBJ whole genome shotgun (WGS) entry which is preliminary data.</text>
</comment>
<keyword evidence="2" id="KW-1185">Reference proteome</keyword>
<name>A0ACC2REI0_9FUNG</name>
<evidence type="ECO:0000313" key="1">
    <source>
        <dbReference type="EMBL" id="KAJ9048483.1"/>
    </source>
</evidence>
<organism evidence="1 2">
    <name type="scientific">Entomophthora muscae</name>
    <dbReference type="NCBI Taxonomy" id="34485"/>
    <lineage>
        <taxon>Eukaryota</taxon>
        <taxon>Fungi</taxon>
        <taxon>Fungi incertae sedis</taxon>
        <taxon>Zoopagomycota</taxon>
        <taxon>Entomophthoromycotina</taxon>
        <taxon>Entomophthoromycetes</taxon>
        <taxon>Entomophthorales</taxon>
        <taxon>Entomophthoraceae</taxon>
        <taxon>Entomophthora</taxon>
    </lineage>
</organism>
<sequence length="219" mass="23264">MHPNLTSAVNAGMVGLGSLSAPPKFGRFQIWVAVPPSFGFGEIAFLGFPIEQFPHPVGVGGPAVGGVPSPTGWLAGADGQAGGGWVAGGSCARAEWLSGWRQARLGKLPGLACGLQAPGSWACSLQTAAQLGYKTCLSQKHIFNFQIFGLAFCGSFPNQGELLQFFILLFKLNCRQKIILTQGVFFGLLCTKLPLDIFLRLSFENAALLFGHHISIPLY</sequence>
<protein>
    <submittedName>
        <fullName evidence="1">Uncharacterized protein</fullName>
    </submittedName>
</protein>
<gene>
    <name evidence="1" type="ORF">DSO57_1034716</name>
</gene>
<accession>A0ACC2REI0</accession>
<proteinExistence type="predicted"/>
<reference evidence="1" key="1">
    <citation type="submission" date="2022-04" db="EMBL/GenBank/DDBJ databases">
        <title>Genome of the entomopathogenic fungus Entomophthora muscae.</title>
        <authorList>
            <person name="Elya C."/>
            <person name="Lovett B.R."/>
            <person name="Lee E."/>
            <person name="Macias A.M."/>
            <person name="Hajek A.E."/>
            <person name="De Bivort B.L."/>
            <person name="Kasson M.T."/>
            <person name="De Fine Licht H.H."/>
            <person name="Stajich J.E."/>
        </authorList>
    </citation>
    <scope>NUCLEOTIDE SEQUENCE</scope>
    <source>
        <strain evidence="1">Berkeley</strain>
    </source>
</reference>
<dbReference type="EMBL" id="QTSX02007393">
    <property type="protein sequence ID" value="KAJ9048483.1"/>
    <property type="molecule type" value="Genomic_DNA"/>
</dbReference>